<accession>A0A1Y1KQ78</accession>
<feature type="domain" description="Major facilitator superfamily (MFS) profile" evidence="9">
    <location>
        <begin position="39"/>
        <end position="493"/>
    </location>
</feature>
<dbReference type="KEGG" id="ppyr:116176918"/>
<sequence length="506" mass="54848">MSDMGRMEKMDSVIEPMLLESVKLEEAQKKNQYIGAVCVSLGAVCAGTVLAWTSPVLPQIQIPKSNMTNATGGVSLNETILTNLTQVLGNATLNSTDIGFKLTESEGSLVGSMLAIGALISAIPGGYIADRIGRRNINMLIAIPYIINWLLIVFASNAVMLYIARFFAGLATGAVCVTAPMYIGEIAEVSVRGRLGSFFQMCLCFGIFLTYLVGALLPWVGLSWVLLAIPILFAIAMYFLPDTPVYLIKCGRVTDADKSLRYFRGPNYNVSNEMKVIEANLAASEEKKAGLKDLVASRGNRKAMIAALGLMLFQQMSGINAVIFYTVPIFQSAGTSMSSDVAAVTVSIVQFVIAYVAAMIIDKRGRRFYLMLSSIGMMVCVAALGLYFHLKLNKISFAGLGMLPLSSLVLFIVAFSLGLGPIPWMILSELLAPEIKGVGSGITVMTNWLFVFVVTFSFPLMNSGLGGHITFYVFAVILFLATCFVYYYVPETKGKTLSEIQMLLNK</sequence>
<dbReference type="GO" id="GO:0005886">
    <property type="term" value="C:plasma membrane"/>
    <property type="evidence" value="ECO:0007669"/>
    <property type="project" value="UniProtKB-SubCell"/>
</dbReference>
<dbReference type="PROSITE" id="PS00216">
    <property type="entry name" value="SUGAR_TRANSPORT_1"/>
    <property type="match status" value="1"/>
</dbReference>
<feature type="transmembrane region" description="Helical" evidence="8">
    <location>
        <begin position="162"/>
        <end position="183"/>
    </location>
</feature>
<dbReference type="GO" id="GO:0051119">
    <property type="term" value="F:sugar transmembrane transporter activity"/>
    <property type="evidence" value="ECO:0007669"/>
    <property type="project" value="InterPro"/>
</dbReference>
<dbReference type="AlphaFoldDB" id="A0A1Y1KQ78"/>
<evidence type="ECO:0000256" key="2">
    <source>
        <dbReference type="ARBA" id="ARBA00022475"/>
    </source>
</evidence>
<feature type="transmembrane region" description="Helical" evidence="8">
    <location>
        <begin position="219"/>
        <end position="240"/>
    </location>
</feature>
<evidence type="ECO:0000259" key="9">
    <source>
        <dbReference type="PROSITE" id="PS50850"/>
    </source>
</evidence>
<dbReference type="InterPro" id="IPR044775">
    <property type="entry name" value="MFS_ERD6/Tret1-like"/>
</dbReference>
<organism evidence="10">
    <name type="scientific">Photinus pyralis</name>
    <name type="common">Common eastern firefly</name>
    <name type="synonym">Lampyris pyralis</name>
    <dbReference type="NCBI Taxonomy" id="7054"/>
    <lineage>
        <taxon>Eukaryota</taxon>
        <taxon>Metazoa</taxon>
        <taxon>Ecdysozoa</taxon>
        <taxon>Arthropoda</taxon>
        <taxon>Hexapoda</taxon>
        <taxon>Insecta</taxon>
        <taxon>Pterygota</taxon>
        <taxon>Neoptera</taxon>
        <taxon>Endopterygota</taxon>
        <taxon>Coleoptera</taxon>
        <taxon>Polyphaga</taxon>
        <taxon>Elateriformia</taxon>
        <taxon>Elateroidea</taxon>
        <taxon>Lampyridae</taxon>
        <taxon>Lampyrinae</taxon>
        <taxon>Photinus</taxon>
    </lineage>
</organism>
<dbReference type="PANTHER" id="PTHR48021:SF86">
    <property type="entry name" value="FACILITATED TREHALOSE TRANSPORTER TRET1-1-LIKE PROTEIN"/>
    <property type="match status" value="1"/>
</dbReference>
<keyword evidence="4 8" id="KW-1133">Transmembrane helix</keyword>
<feature type="transmembrane region" description="Helical" evidence="8">
    <location>
        <begin position="305"/>
        <end position="329"/>
    </location>
</feature>
<feature type="transmembrane region" description="Helical" evidence="8">
    <location>
        <begin position="109"/>
        <end position="129"/>
    </location>
</feature>
<keyword evidence="7" id="KW-0813">Transport</keyword>
<dbReference type="InterPro" id="IPR020846">
    <property type="entry name" value="MFS_dom"/>
</dbReference>
<evidence type="ECO:0000256" key="6">
    <source>
        <dbReference type="ARBA" id="ARBA00023180"/>
    </source>
</evidence>
<evidence type="ECO:0000256" key="4">
    <source>
        <dbReference type="ARBA" id="ARBA00022989"/>
    </source>
</evidence>
<comment type="similarity">
    <text evidence="7">Belongs to the major facilitator superfamily. Sugar transporter (TC 2.A.1.1) family.</text>
</comment>
<dbReference type="CDD" id="cd17358">
    <property type="entry name" value="MFS_GLUT6_8_Class3_like"/>
    <property type="match status" value="1"/>
</dbReference>
<keyword evidence="3 8" id="KW-0812">Transmembrane</keyword>
<evidence type="ECO:0000256" key="5">
    <source>
        <dbReference type="ARBA" id="ARBA00023136"/>
    </source>
</evidence>
<evidence type="ECO:0000313" key="10">
    <source>
        <dbReference type="EMBL" id="JAV62581.1"/>
    </source>
</evidence>
<evidence type="ECO:0000256" key="8">
    <source>
        <dbReference type="SAM" id="Phobius"/>
    </source>
</evidence>
<dbReference type="InterPro" id="IPR036259">
    <property type="entry name" value="MFS_trans_sf"/>
</dbReference>
<protein>
    <recommendedName>
        <fullName evidence="9">Major facilitator superfamily (MFS) profile domain-containing protein</fullName>
    </recommendedName>
</protein>
<comment type="subcellular location">
    <subcellularLocation>
        <location evidence="1">Cell membrane</location>
        <topology evidence="1">Multi-pass membrane protein</topology>
    </subcellularLocation>
</comment>
<dbReference type="RefSeq" id="XP_031351614.1">
    <property type="nucleotide sequence ID" value="XM_031495754.1"/>
</dbReference>
<dbReference type="NCBIfam" id="TIGR00879">
    <property type="entry name" value="SP"/>
    <property type="match status" value="1"/>
</dbReference>
<dbReference type="PROSITE" id="PS50850">
    <property type="entry name" value="MFS"/>
    <property type="match status" value="1"/>
</dbReference>
<keyword evidence="6" id="KW-0325">Glycoprotein</keyword>
<proteinExistence type="inferred from homology"/>
<feature type="transmembrane region" description="Helical" evidence="8">
    <location>
        <begin position="438"/>
        <end position="457"/>
    </location>
</feature>
<dbReference type="Gene3D" id="1.20.1250.20">
    <property type="entry name" value="MFS general substrate transporter like domains"/>
    <property type="match status" value="1"/>
</dbReference>
<feature type="transmembrane region" description="Helical" evidence="8">
    <location>
        <begin position="469"/>
        <end position="489"/>
    </location>
</feature>
<feature type="transmembrane region" description="Helical" evidence="8">
    <location>
        <begin position="341"/>
        <end position="361"/>
    </location>
</feature>
<dbReference type="InterPro" id="IPR005828">
    <property type="entry name" value="MFS_sugar_transport-like"/>
</dbReference>
<dbReference type="PRINTS" id="PR00171">
    <property type="entry name" value="SUGRTRNSPORT"/>
</dbReference>
<dbReference type="OrthoDB" id="6612291at2759"/>
<keyword evidence="2" id="KW-1003">Cell membrane</keyword>
<dbReference type="EMBL" id="GEZM01078913">
    <property type="protein sequence ID" value="JAV62581.1"/>
    <property type="molecule type" value="Transcribed_RNA"/>
</dbReference>
<dbReference type="Pfam" id="PF00083">
    <property type="entry name" value="Sugar_tr"/>
    <property type="match status" value="1"/>
</dbReference>
<reference evidence="10" key="1">
    <citation type="journal article" date="2016" name="Sci. Rep.">
        <title>Molecular characterization of firefly nuptial gifts: a multi-omics approach sheds light on postcopulatory sexual selection.</title>
        <authorList>
            <person name="Al-Wathiqui N."/>
            <person name="Fallon T.R."/>
            <person name="South A."/>
            <person name="Weng J.K."/>
            <person name="Lewis S.M."/>
        </authorList>
    </citation>
    <scope>NUCLEOTIDE SEQUENCE</scope>
</reference>
<feature type="transmembrane region" description="Helical" evidence="8">
    <location>
        <begin position="195"/>
        <end position="213"/>
    </location>
</feature>
<evidence type="ECO:0000256" key="3">
    <source>
        <dbReference type="ARBA" id="ARBA00022692"/>
    </source>
</evidence>
<dbReference type="InterPro" id="IPR003663">
    <property type="entry name" value="Sugar/inositol_transpt"/>
</dbReference>
<dbReference type="PROSITE" id="PS00217">
    <property type="entry name" value="SUGAR_TRANSPORT_2"/>
    <property type="match status" value="1"/>
</dbReference>
<dbReference type="SUPFAM" id="SSF103473">
    <property type="entry name" value="MFS general substrate transporter"/>
    <property type="match status" value="1"/>
</dbReference>
<feature type="transmembrane region" description="Helical" evidence="8">
    <location>
        <begin position="136"/>
        <end position="156"/>
    </location>
</feature>
<evidence type="ECO:0000256" key="7">
    <source>
        <dbReference type="RuleBase" id="RU003346"/>
    </source>
</evidence>
<keyword evidence="5 8" id="KW-0472">Membrane</keyword>
<feature type="transmembrane region" description="Helical" evidence="8">
    <location>
        <begin position="368"/>
        <end position="390"/>
    </location>
</feature>
<evidence type="ECO:0000256" key="1">
    <source>
        <dbReference type="ARBA" id="ARBA00004651"/>
    </source>
</evidence>
<feature type="transmembrane region" description="Helical" evidence="8">
    <location>
        <begin position="33"/>
        <end position="53"/>
    </location>
</feature>
<dbReference type="PANTHER" id="PTHR48021">
    <property type="match status" value="1"/>
</dbReference>
<name>A0A1Y1KQ78_PHOPY</name>
<feature type="transmembrane region" description="Helical" evidence="8">
    <location>
        <begin position="402"/>
        <end position="426"/>
    </location>
</feature>
<dbReference type="InterPro" id="IPR050549">
    <property type="entry name" value="MFS_Trehalose_Transporter"/>
</dbReference>
<dbReference type="InterPro" id="IPR005829">
    <property type="entry name" value="Sugar_transporter_CS"/>
</dbReference>
<dbReference type="GeneID" id="116176918"/>